<dbReference type="AlphaFoldDB" id="A0A1I8J6I1"/>
<keyword evidence="1" id="KW-1185">Reference proteome</keyword>
<accession>A0A1I8J6I1</accession>
<evidence type="ECO:0000313" key="2">
    <source>
        <dbReference type="WBParaSite" id="maker-uti_cns_0045979-snap-gene-0.14-mRNA-1"/>
    </source>
</evidence>
<dbReference type="WBParaSite" id="maker-uti_cns_0045979-snap-gene-0.14-mRNA-1">
    <property type="protein sequence ID" value="maker-uti_cns_0045979-snap-gene-0.14-mRNA-1"/>
    <property type="gene ID" value="maker-uti_cns_0045979-snap-gene-0.14"/>
</dbReference>
<dbReference type="Proteomes" id="UP000095280">
    <property type="component" value="Unplaced"/>
</dbReference>
<organism evidence="1 2">
    <name type="scientific">Macrostomum lignano</name>
    <dbReference type="NCBI Taxonomy" id="282301"/>
    <lineage>
        <taxon>Eukaryota</taxon>
        <taxon>Metazoa</taxon>
        <taxon>Spiralia</taxon>
        <taxon>Lophotrochozoa</taxon>
        <taxon>Platyhelminthes</taxon>
        <taxon>Rhabditophora</taxon>
        <taxon>Macrostomorpha</taxon>
        <taxon>Macrostomida</taxon>
        <taxon>Macrostomidae</taxon>
        <taxon>Macrostomum</taxon>
    </lineage>
</organism>
<name>A0A1I8J6I1_9PLAT</name>
<sequence length="617" mass="67596">MFLVKRCRLKSFHSEDLQTHAMTLLARVPFTTTGRSWRKSPEHTRVTPPNGLSCFRTSRRHLSTDSRSFRLVMEISSQTISRTLRNTSACLDCAPTAQTSLLDRSSRTGILNLDLSAWQQSRCDSRRRNCQGEFTAAAHKGQQNLQQEGLASASGRVQEVQTARAGHKIRSHRLSRFPDLGLFNRVELHRSDLRRHGGRRQAVLGQAVTAHGGQHALQLAQRQVGDFLSAQISVVKPQVLAQILGEWLPQIRMTASRCLRALGIRDWTASARQRRQWSSRCSRPRAVQAALALGHSTPSTVCSASKLTLLAFEFAVSEVHLPAARNSRRFSKQRHSSVVQLTADDVAGIPAWHQPRLGTQRGQVQHRVVAPDVSQQLWHSPGGQLHLAASTAEIACLHAEQLGTAMVACPVHWPAVMGWSFWPRHRLRPDNKNGMCNEAICNQLWHEFCNTARQVLPQGGCVSFQRGSTQLITHSIKKAIAITNNGDYLQLLKGSTATNPIGFQSGSPLCLSLSLSALSVPLPLFFQSGSPLCLSLSISALSIPLPLFFQSGSSLCLSLSMSALSIPLPLFFQSGIPLCLSLSMSALSIPLPLFFQSGIPLCLGFCLSPSLGIAALL</sequence>
<protein>
    <submittedName>
        <fullName evidence="2">CN hydrolase domain-containing protein</fullName>
    </submittedName>
</protein>
<proteinExistence type="predicted"/>
<reference evidence="2" key="1">
    <citation type="submission" date="2016-11" db="UniProtKB">
        <authorList>
            <consortium name="WormBaseParasite"/>
        </authorList>
    </citation>
    <scope>IDENTIFICATION</scope>
</reference>
<evidence type="ECO:0000313" key="1">
    <source>
        <dbReference type="Proteomes" id="UP000095280"/>
    </source>
</evidence>